<keyword evidence="3 6" id="KW-1133">Transmembrane helix</keyword>
<dbReference type="AlphaFoldDB" id="A0AAV5SQT3"/>
<evidence type="ECO:0000256" key="6">
    <source>
        <dbReference type="SAM" id="Phobius"/>
    </source>
</evidence>
<feature type="transmembrane region" description="Helical" evidence="6">
    <location>
        <begin position="43"/>
        <end position="64"/>
    </location>
</feature>
<dbReference type="InterPro" id="IPR051080">
    <property type="entry name" value="Nematode_rcpt-like_serp_alpha"/>
</dbReference>
<keyword evidence="4 6" id="KW-0472">Membrane</keyword>
<sequence length="155" mass="17790">QPLCLFRMVSASVTPAFVLLHFSLTSHLAVSTFECSFRLRKNLARLVIVIIVGYYTVFGFASFNHESLTGNTQLCPFYNSNGETFIIVNMNLMLAFDFVNCISALFLLRHNRRGLAKERNAFKLNRTFRRVQTLKAMEQLIPIYALHSISHLVHF</sequence>
<comment type="subcellular location">
    <subcellularLocation>
        <location evidence="1">Membrane</location>
        <topology evidence="1">Multi-pass membrane protein</topology>
    </subcellularLocation>
</comment>
<dbReference type="EMBL" id="BTSX01000002">
    <property type="protein sequence ID" value="GMS85736.1"/>
    <property type="molecule type" value="Genomic_DNA"/>
</dbReference>
<evidence type="ECO:0000256" key="3">
    <source>
        <dbReference type="ARBA" id="ARBA00022989"/>
    </source>
</evidence>
<keyword evidence="8" id="KW-1185">Reference proteome</keyword>
<evidence type="ECO:0000256" key="4">
    <source>
        <dbReference type="ARBA" id="ARBA00023136"/>
    </source>
</evidence>
<dbReference type="PANTHER" id="PTHR31357:SF5">
    <property type="entry name" value="SERPENTINE RECEPTOR CLASS ALPHA-1-RELATED"/>
    <property type="match status" value="1"/>
</dbReference>
<gene>
    <name evidence="7" type="ORF">PENTCL1PPCAC_7911</name>
</gene>
<evidence type="ECO:0000256" key="2">
    <source>
        <dbReference type="ARBA" id="ARBA00022692"/>
    </source>
</evidence>
<evidence type="ECO:0000256" key="1">
    <source>
        <dbReference type="ARBA" id="ARBA00004141"/>
    </source>
</evidence>
<feature type="non-terminal residue" evidence="7">
    <location>
        <position position="1"/>
    </location>
</feature>
<reference evidence="7" key="1">
    <citation type="submission" date="2023-10" db="EMBL/GenBank/DDBJ databases">
        <title>Genome assembly of Pristionchus species.</title>
        <authorList>
            <person name="Yoshida K."/>
            <person name="Sommer R.J."/>
        </authorList>
    </citation>
    <scope>NUCLEOTIDE SEQUENCE</scope>
    <source>
        <strain evidence="7">RS0144</strain>
    </source>
</reference>
<evidence type="ECO:0008006" key="9">
    <source>
        <dbReference type="Google" id="ProtNLM"/>
    </source>
</evidence>
<dbReference type="PANTHER" id="PTHR31357">
    <property type="entry name" value="SERPENTINE RECEPTOR CLASS ALPHA-10"/>
    <property type="match status" value="1"/>
</dbReference>
<evidence type="ECO:0000313" key="8">
    <source>
        <dbReference type="Proteomes" id="UP001432027"/>
    </source>
</evidence>
<organism evidence="7 8">
    <name type="scientific">Pristionchus entomophagus</name>
    <dbReference type="NCBI Taxonomy" id="358040"/>
    <lineage>
        <taxon>Eukaryota</taxon>
        <taxon>Metazoa</taxon>
        <taxon>Ecdysozoa</taxon>
        <taxon>Nematoda</taxon>
        <taxon>Chromadorea</taxon>
        <taxon>Rhabditida</taxon>
        <taxon>Rhabditina</taxon>
        <taxon>Diplogasteromorpha</taxon>
        <taxon>Diplogasteroidea</taxon>
        <taxon>Neodiplogasteridae</taxon>
        <taxon>Pristionchus</taxon>
    </lineage>
</organism>
<feature type="non-terminal residue" evidence="7">
    <location>
        <position position="155"/>
    </location>
</feature>
<protein>
    <recommendedName>
        <fullName evidence="9">G protein-coupled receptor</fullName>
    </recommendedName>
</protein>
<feature type="transmembrane region" description="Helical" evidence="6">
    <location>
        <begin position="84"/>
        <end position="108"/>
    </location>
</feature>
<name>A0AAV5SQT3_9BILA</name>
<evidence type="ECO:0000313" key="7">
    <source>
        <dbReference type="EMBL" id="GMS85736.1"/>
    </source>
</evidence>
<dbReference type="Proteomes" id="UP001432027">
    <property type="component" value="Unassembled WGS sequence"/>
</dbReference>
<dbReference type="GO" id="GO:0004984">
    <property type="term" value="F:olfactory receptor activity"/>
    <property type="evidence" value="ECO:0007669"/>
    <property type="project" value="TreeGrafter"/>
</dbReference>
<proteinExistence type="inferred from homology"/>
<evidence type="ECO:0000256" key="5">
    <source>
        <dbReference type="ARBA" id="ARBA00037994"/>
    </source>
</evidence>
<dbReference type="GO" id="GO:0016020">
    <property type="term" value="C:membrane"/>
    <property type="evidence" value="ECO:0007669"/>
    <property type="project" value="UniProtKB-SubCell"/>
</dbReference>
<keyword evidence="2 6" id="KW-0812">Transmembrane</keyword>
<comment type="similarity">
    <text evidence="5">Belongs to the nematode receptor-like protein sra family.</text>
</comment>
<accession>A0AAV5SQT3</accession>
<comment type="caution">
    <text evidence="7">The sequence shown here is derived from an EMBL/GenBank/DDBJ whole genome shotgun (WGS) entry which is preliminary data.</text>
</comment>